<organism evidence="4 5">
    <name type="scientific">Candidatus Nomurabacteria bacterium GW2011_GWA2_43_15</name>
    <dbReference type="NCBI Taxonomy" id="1618738"/>
    <lineage>
        <taxon>Bacteria</taxon>
        <taxon>Candidatus Nomuraibacteriota</taxon>
    </lineage>
</organism>
<evidence type="ECO:0000256" key="1">
    <source>
        <dbReference type="SAM" id="MobiDB-lite"/>
    </source>
</evidence>
<feature type="transmembrane region" description="Helical" evidence="2">
    <location>
        <begin position="206"/>
        <end position="226"/>
    </location>
</feature>
<feature type="transmembrane region" description="Helical" evidence="2">
    <location>
        <begin position="84"/>
        <end position="107"/>
    </location>
</feature>
<dbReference type="Pfam" id="PF18920">
    <property type="entry name" value="DUF5671"/>
    <property type="match status" value="1"/>
</dbReference>
<evidence type="ECO:0000256" key="2">
    <source>
        <dbReference type="SAM" id="Phobius"/>
    </source>
</evidence>
<gene>
    <name evidence="4" type="ORF">UV76_C0025G0002</name>
</gene>
<reference evidence="4 5" key="1">
    <citation type="journal article" date="2015" name="Nature">
        <title>rRNA introns, odd ribosomes, and small enigmatic genomes across a large radiation of phyla.</title>
        <authorList>
            <person name="Brown C.T."/>
            <person name="Hug L.A."/>
            <person name="Thomas B.C."/>
            <person name="Sharon I."/>
            <person name="Castelle C.J."/>
            <person name="Singh A."/>
            <person name="Wilkins M.J."/>
            <person name="Williams K.H."/>
            <person name="Banfield J.F."/>
        </authorList>
    </citation>
    <scope>NUCLEOTIDE SEQUENCE [LARGE SCALE GENOMIC DNA]</scope>
</reference>
<keyword evidence="2" id="KW-0472">Membrane</keyword>
<proteinExistence type="predicted"/>
<feature type="transmembrane region" description="Helical" evidence="2">
    <location>
        <begin position="175"/>
        <end position="194"/>
    </location>
</feature>
<accession>A0A0G1DNH9</accession>
<evidence type="ECO:0000313" key="5">
    <source>
        <dbReference type="Proteomes" id="UP000034646"/>
    </source>
</evidence>
<feature type="domain" description="DUF5671" evidence="3">
    <location>
        <begin position="85"/>
        <end position="221"/>
    </location>
</feature>
<dbReference type="STRING" id="1618738.UV76_C0025G0002"/>
<feature type="compositionally biased region" description="Basic and acidic residues" evidence="1">
    <location>
        <begin position="1"/>
        <end position="14"/>
    </location>
</feature>
<dbReference type="AlphaFoldDB" id="A0A0G1DNH9"/>
<name>A0A0G1DNH9_9BACT</name>
<dbReference type="InterPro" id="IPR043728">
    <property type="entry name" value="DUF5671"/>
</dbReference>
<comment type="caution">
    <text evidence="4">The sequence shown here is derived from an EMBL/GenBank/DDBJ whole genome shotgun (WGS) entry which is preliminary data.</text>
</comment>
<feature type="transmembrane region" description="Helical" evidence="2">
    <location>
        <begin position="45"/>
        <end position="64"/>
    </location>
</feature>
<dbReference type="EMBL" id="LCFS01000025">
    <property type="protein sequence ID" value="KKS99107.1"/>
    <property type="molecule type" value="Genomic_DNA"/>
</dbReference>
<evidence type="ECO:0000259" key="3">
    <source>
        <dbReference type="Pfam" id="PF18920"/>
    </source>
</evidence>
<keyword evidence="2" id="KW-0812">Transmembrane</keyword>
<protein>
    <recommendedName>
        <fullName evidence="3">DUF5671 domain-containing protein</fullName>
    </recommendedName>
</protein>
<feature type="transmembrane region" description="Helical" evidence="2">
    <location>
        <begin position="238"/>
        <end position="261"/>
    </location>
</feature>
<keyword evidence="2" id="KW-1133">Transmembrane helix</keyword>
<evidence type="ECO:0000313" key="4">
    <source>
        <dbReference type="EMBL" id="KKS99107.1"/>
    </source>
</evidence>
<feature type="region of interest" description="Disordered" evidence="1">
    <location>
        <begin position="1"/>
        <end position="20"/>
    </location>
</feature>
<sequence>MVNIKRISEEEKPSNRKKNIPTKKTVCTKMDWGEPIQRVNFLEKFSNFLLITCVFVMYSVYDIIKIMETQTNITISPPKFNVGFFFVCLGILITLITSVVSFLNLVFATLDKRFPDVLNSSYQYGYSTYDYESIRMSLATLIIIFPVFLVVSYFWNKLYRMNIALWDRFFRRWVIYIILFLSSVVIVVDLVTLVRYFISGEITSRFIYKVLTVLLVAVLVGFYYISALKEREENKSKIGMIFGIAGIILVVASVGYSFMIIGSPMNQRLLRLDDRRVGDLQNIQWQVINYWQQKEKLPVNLEELANPLSGWSLPVEPEFEKGKKYEYTVKGSMSFELCAIFSLPMPKGWREYGGGEVFPMIVNTDTRVAKTSYPYPGGGNNESWDHQEGRTCFIRTIDKDMYPPFPKPENY</sequence>
<feature type="transmembrane region" description="Helical" evidence="2">
    <location>
        <begin position="136"/>
        <end position="155"/>
    </location>
</feature>
<dbReference type="Proteomes" id="UP000034646">
    <property type="component" value="Unassembled WGS sequence"/>
</dbReference>